<evidence type="ECO:0000259" key="5">
    <source>
        <dbReference type="Pfam" id="PF01636"/>
    </source>
</evidence>
<feature type="domain" description="Aminoglycoside phosphotransferase" evidence="5">
    <location>
        <begin position="33"/>
        <end position="268"/>
    </location>
</feature>
<dbReference type="AlphaFoldDB" id="A0A8J7QGC0"/>
<reference evidence="6" key="1">
    <citation type="submission" date="2021-03" db="EMBL/GenBank/DDBJ databases">
        <authorList>
            <person name="Wang G."/>
        </authorList>
    </citation>
    <scope>NUCLEOTIDE SEQUENCE</scope>
    <source>
        <strain evidence="6">KCTC 12899</strain>
    </source>
</reference>
<dbReference type="InterPro" id="IPR011009">
    <property type="entry name" value="Kinase-like_dom_sf"/>
</dbReference>
<dbReference type="InterPro" id="IPR011055">
    <property type="entry name" value="Dup_hybrid_motif"/>
</dbReference>
<evidence type="ECO:0000313" key="7">
    <source>
        <dbReference type="Proteomes" id="UP000664417"/>
    </source>
</evidence>
<keyword evidence="7" id="KW-1185">Reference proteome</keyword>
<dbReference type="NCBIfam" id="NF004799">
    <property type="entry name" value="PRK06148.1"/>
    <property type="match status" value="1"/>
</dbReference>
<sequence>MAENQPCFSLAEASALAAEHFDIHGTAVALDSYADQNFKITAASGAVVVLKIANRTQQAPHLALEEAVISHLKRHLPDVQWPTPLPTRGGETMVQVTSQTGARHWLRCVPFVEGELLASVKNPSPRLSRDLGCFFGRVNQALESFSHPHMNRDLDWDLANGADICQALLNRIQEPAHRRRIHDLLERFRDKVTPRLQHLRRSVIHNDGNDYNILVTGNRVSGLIDFGDVVFSHTVNELAILCGYAMLGRRQPLQVAARIVAGYHQAYPLTELELSLLFELILLRMCTSVCQAARALAENPDNPYLGVHLQPTLDALAELETVHPRFAGAVFRAACALEPCPKTPRITAYLEKNRAAFHPVLGNNLLAGPNITFDLTLSGRDYGSQAQRATTADFSRYLFDKMAAAGVAVGLGRYNEDRALYNDPDYSLANTQRRSVHLGIDLYAAAGTPVTAPLAGTVHAVADNAAAGDYGPTLILRHETDQGETFFTLYGHLARTTLTKRHVGDAVAAGDHLADLGDIAENGSWPPHLHFQLITDLLDQRGDYPGIARYHERKVWLSFAPDPNVILNLPPLQPGGDPTHKSNLLAKRRHSLGPNLSLSYREPLHIVRGEGCYLYDAAGRAYLDMVNNVCHVGHCHPHVVAAVQKQLARLNTNTRYLHRNILDYAQRLTATLPGNLSVCFFTCTGSEANDLALRLTRNATGRSDMLVLDAAYHGHTRALIEVSPYKYEGRGGFAQVETTHKLPMPDGFRGPIKHGEPEIGRRYAEQAGPILEQKHNQVAGLIAESLPGCGGQIVLPDSYLHHLYSMVRDAGGLCIADEVQVGFGRVGTAMWGFQTQNVVPDIVTLGKPIGNGFPLAAVITTPDIAATFDNGMEYFNTFGGNPVACAAGLAVLDVLENEQLQNQAHQVGTYLKQGLVALQKQYPLIGEVRGLGLFLGVELVRDPESLAPADREAAEIVERMKARGVLLSVDGPLHNVLKIKPPLVFGQAEADIALFHLEAVLKETKL</sequence>
<dbReference type="InterPro" id="IPR015424">
    <property type="entry name" value="PyrdxlP-dep_Trfase"/>
</dbReference>
<keyword evidence="6" id="KW-0808">Transferase</keyword>
<dbReference type="Pfam" id="PF01551">
    <property type="entry name" value="Peptidase_M23"/>
    <property type="match status" value="1"/>
</dbReference>
<keyword evidence="6" id="KW-0032">Aminotransferase</keyword>
<dbReference type="Gene3D" id="3.90.1200.10">
    <property type="match status" value="1"/>
</dbReference>
<accession>A0A8J7QGC0</accession>
<protein>
    <submittedName>
        <fullName evidence="6">Aminotransferase class III-fold pyridoxal phosphate-dependent enzyme</fullName>
    </submittedName>
</protein>
<gene>
    <name evidence="6" type="ORF">J3U88_15300</name>
</gene>
<dbReference type="SUPFAM" id="SSF56112">
    <property type="entry name" value="Protein kinase-like (PK-like)"/>
    <property type="match status" value="1"/>
</dbReference>
<dbReference type="InterPro" id="IPR015421">
    <property type="entry name" value="PyrdxlP-dep_Trfase_major"/>
</dbReference>
<evidence type="ECO:0000259" key="4">
    <source>
        <dbReference type="Pfam" id="PF01551"/>
    </source>
</evidence>
<proteinExistence type="inferred from homology"/>
<dbReference type="InterPro" id="IPR002575">
    <property type="entry name" value="Aminoglycoside_PTrfase"/>
</dbReference>
<dbReference type="InterPro" id="IPR016047">
    <property type="entry name" value="M23ase_b-sheet_dom"/>
</dbReference>
<dbReference type="SUPFAM" id="SSF51261">
    <property type="entry name" value="Duplicated hybrid motif"/>
    <property type="match status" value="1"/>
</dbReference>
<dbReference type="RefSeq" id="WP_207859745.1">
    <property type="nucleotide sequence ID" value="NZ_JAFREP010000014.1"/>
</dbReference>
<comment type="caution">
    <text evidence="6">The sequence shown here is derived from an EMBL/GenBank/DDBJ whole genome shotgun (WGS) entry which is preliminary data.</text>
</comment>
<comment type="similarity">
    <text evidence="2">Belongs to the class-III pyridoxal-phosphate-dependent aminotransferase family.</text>
</comment>
<organism evidence="6 7">
    <name type="scientific">Acanthopleuribacter pedis</name>
    <dbReference type="NCBI Taxonomy" id="442870"/>
    <lineage>
        <taxon>Bacteria</taxon>
        <taxon>Pseudomonadati</taxon>
        <taxon>Acidobacteriota</taxon>
        <taxon>Holophagae</taxon>
        <taxon>Acanthopleuribacterales</taxon>
        <taxon>Acanthopleuribacteraceae</taxon>
        <taxon>Acanthopleuribacter</taxon>
    </lineage>
</organism>
<dbReference type="Pfam" id="PF00202">
    <property type="entry name" value="Aminotran_3"/>
    <property type="match status" value="1"/>
</dbReference>
<keyword evidence="3" id="KW-0663">Pyridoxal phosphate</keyword>
<evidence type="ECO:0000256" key="3">
    <source>
        <dbReference type="ARBA" id="ARBA00022898"/>
    </source>
</evidence>
<dbReference type="PROSITE" id="PS00600">
    <property type="entry name" value="AA_TRANSFER_CLASS_3"/>
    <property type="match status" value="1"/>
</dbReference>
<dbReference type="Gene3D" id="3.40.640.10">
    <property type="entry name" value="Type I PLP-dependent aspartate aminotransferase-like (Major domain)"/>
    <property type="match status" value="1"/>
</dbReference>
<dbReference type="CDD" id="cd12797">
    <property type="entry name" value="M23_peptidase"/>
    <property type="match status" value="1"/>
</dbReference>
<dbReference type="InterPro" id="IPR049704">
    <property type="entry name" value="Aminotrans_3_PPA_site"/>
</dbReference>
<dbReference type="PANTHER" id="PTHR45688">
    <property type="match status" value="1"/>
</dbReference>
<dbReference type="InterPro" id="IPR005814">
    <property type="entry name" value="Aminotrans_3"/>
</dbReference>
<evidence type="ECO:0000256" key="2">
    <source>
        <dbReference type="ARBA" id="ARBA00008954"/>
    </source>
</evidence>
<dbReference type="Gene3D" id="3.90.1150.10">
    <property type="entry name" value="Aspartate Aminotransferase, domain 1"/>
    <property type="match status" value="1"/>
</dbReference>
<dbReference type="EMBL" id="JAFREP010000014">
    <property type="protein sequence ID" value="MBO1319841.1"/>
    <property type="molecule type" value="Genomic_DNA"/>
</dbReference>
<dbReference type="Pfam" id="PF01636">
    <property type="entry name" value="APH"/>
    <property type="match status" value="1"/>
</dbReference>
<feature type="domain" description="M23ase beta-sheet core" evidence="4">
    <location>
        <begin position="436"/>
        <end position="534"/>
    </location>
</feature>
<dbReference type="InterPro" id="IPR015422">
    <property type="entry name" value="PyrdxlP-dep_Trfase_small"/>
</dbReference>
<name>A0A8J7QGC0_9BACT</name>
<dbReference type="PANTHER" id="PTHR45688:SF13">
    <property type="entry name" value="ALANINE--GLYOXYLATE AMINOTRANSFERASE 2-LIKE"/>
    <property type="match status" value="1"/>
</dbReference>
<dbReference type="Gene3D" id="2.70.70.10">
    <property type="entry name" value="Glucose Permease (Domain IIA)"/>
    <property type="match status" value="1"/>
</dbReference>
<dbReference type="CDD" id="cd00610">
    <property type="entry name" value="OAT_like"/>
    <property type="match status" value="1"/>
</dbReference>
<dbReference type="Proteomes" id="UP000664417">
    <property type="component" value="Unassembled WGS sequence"/>
</dbReference>
<dbReference type="SUPFAM" id="SSF53383">
    <property type="entry name" value="PLP-dependent transferases"/>
    <property type="match status" value="1"/>
</dbReference>
<comment type="cofactor">
    <cofactor evidence="1">
        <name>pyridoxal 5'-phosphate</name>
        <dbReference type="ChEBI" id="CHEBI:597326"/>
    </cofactor>
</comment>
<evidence type="ECO:0000256" key="1">
    <source>
        <dbReference type="ARBA" id="ARBA00001933"/>
    </source>
</evidence>
<dbReference type="GO" id="GO:0008483">
    <property type="term" value="F:transaminase activity"/>
    <property type="evidence" value="ECO:0007669"/>
    <property type="project" value="UniProtKB-KW"/>
</dbReference>
<dbReference type="GO" id="GO:0030170">
    <property type="term" value="F:pyridoxal phosphate binding"/>
    <property type="evidence" value="ECO:0007669"/>
    <property type="project" value="InterPro"/>
</dbReference>
<evidence type="ECO:0000313" key="6">
    <source>
        <dbReference type="EMBL" id="MBO1319841.1"/>
    </source>
</evidence>